<protein>
    <submittedName>
        <fullName evidence="1">Uncharacterized protein</fullName>
    </submittedName>
</protein>
<evidence type="ECO:0000313" key="2">
    <source>
        <dbReference type="Proteomes" id="UP001152759"/>
    </source>
</evidence>
<name>A0A9P0A5J4_BEMTA</name>
<accession>A0A9P0A5J4</accession>
<reference evidence="1" key="1">
    <citation type="submission" date="2021-12" db="EMBL/GenBank/DDBJ databases">
        <authorList>
            <person name="King R."/>
        </authorList>
    </citation>
    <scope>NUCLEOTIDE SEQUENCE</scope>
</reference>
<organism evidence="1 2">
    <name type="scientific">Bemisia tabaci</name>
    <name type="common">Sweetpotato whitefly</name>
    <name type="synonym">Aleurodes tabaci</name>
    <dbReference type="NCBI Taxonomy" id="7038"/>
    <lineage>
        <taxon>Eukaryota</taxon>
        <taxon>Metazoa</taxon>
        <taxon>Ecdysozoa</taxon>
        <taxon>Arthropoda</taxon>
        <taxon>Hexapoda</taxon>
        <taxon>Insecta</taxon>
        <taxon>Pterygota</taxon>
        <taxon>Neoptera</taxon>
        <taxon>Paraneoptera</taxon>
        <taxon>Hemiptera</taxon>
        <taxon>Sternorrhyncha</taxon>
        <taxon>Aleyrodoidea</taxon>
        <taxon>Aleyrodidae</taxon>
        <taxon>Aleyrodinae</taxon>
        <taxon>Bemisia</taxon>
    </lineage>
</organism>
<dbReference type="Proteomes" id="UP001152759">
    <property type="component" value="Chromosome 2"/>
</dbReference>
<gene>
    <name evidence="1" type="ORF">BEMITA_LOCUS4040</name>
</gene>
<dbReference type="EMBL" id="OU963863">
    <property type="protein sequence ID" value="CAH0384745.1"/>
    <property type="molecule type" value="Genomic_DNA"/>
</dbReference>
<proteinExistence type="predicted"/>
<sequence length="366" mass="41470">MDAVPIDCDEYNNADVEICAVKILKKSNNIVFSIYRPPTANSAIFFQTLHSILKKSHSSPGRLLHHRSNQTQNMTSTTERKVASEALRCEFQSLTDILKVIPNLELLANHVPNLADIYQDSLNAFCQNLRNIITKEIASPTTPSDTRIFDSLKNIESKIETFDSKLAIFKDDLKENIIQDAQLGYAKIQTAVNELKINTANFSEALKIIPTADNTSSDRKRPKRLEKLIEDTTKGDFITPLIKIGKNLRTPNTDTHLMEVKTIDDTTMKEDFPALVRKNLKGTDVQIKKITQRKDTVLITANDNTQLAIIQGKLEEAANIKCNPVILKNPQITLRNVENDMTNEDILHDIYHKNDFIKKKCKIYPI</sequence>
<evidence type="ECO:0000313" key="1">
    <source>
        <dbReference type="EMBL" id="CAH0384745.1"/>
    </source>
</evidence>
<dbReference type="AlphaFoldDB" id="A0A9P0A5J4"/>
<keyword evidence="2" id="KW-1185">Reference proteome</keyword>